<keyword evidence="4" id="KW-1185">Reference proteome</keyword>
<evidence type="ECO:0000256" key="2">
    <source>
        <dbReference type="SAM" id="Phobius"/>
    </source>
</evidence>
<evidence type="ECO:0000256" key="1">
    <source>
        <dbReference type="SAM" id="MobiDB-lite"/>
    </source>
</evidence>
<dbReference type="AlphaFoldDB" id="A0A6A5T7H4"/>
<gene>
    <name evidence="3" type="ORF">CC80DRAFT_583902</name>
</gene>
<name>A0A6A5T7H4_9PLEO</name>
<evidence type="ECO:0000313" key="3">
    <source>
        <dbReference type="EMBL" id="KAF1948541.1"/>
    </source>
</evidence>
<dbReference type="EMBL" id="ML977055">
    <property type="protein sequence ID" value="KAF1948541.1"/>
    <property type="molecule type" value="Genomic_DNA"/>
</dbReference>
<keyword evidence="2" id="KW-0472">Membrane</keyword>
<sequence>MEETSQTQLLMQALHTSLYNWNVCTLLSCIILICMGALIFCICTLLSCIKSQNLRKTLSPPPNWFPVPPPPPPPPPPPTPFQTSPTLVKSQLLAFSDATVDPYAPTIYVEDRLWTSIGGHSVGTEERPLGKTAMFAAHSLREHKRGNWTFRETTPDEVEQVLRLARDIAAGCLDKKNETNGYLYTPETVRDMQLTRNLGDKIKVYSLGRWIKGTLLAFSDSNTQYSLEIRLEKALNGLSVIHVPIRTREWFQGSELVKFLDCADCSDSDADMAEVVKVVKEEEEFTP</sequence>
<feature type="region of interest" description="Disordered" evidence="1">
    <location>
        <begin position="64"/>
        <end position="83"/>
    </location>
</feature>
<evidence type="ECO:0000313" key="4">
    <source>
        <dbReference type="Proteomes" id="UP000800035"/>
    </source>
</evidence>
<protein>
    <submittedName>
        <fullName evidence="3">Uncharacterized protein</fullName>
    </submittedName>
</protein>
<reference evidence="3" key="1">
    <citation type="journal article" date="2020" name="Stud. Mycol.">
        <title>101 Dothideomycetes genomes: a test case for predicting lifestyles and emergence of pathogens.</title>
        <authorList>
            <person name="Haridas S."/>
            <person name="Albert R."/>
            <person name="Binder M."/>
            <person name="Bloem J."/>
            <person name="Labutti K."/>
            <person name="Salamov A."/>
            <person name="Andreopoulos B."/>
            <person name="Baker S."/>
            <person name="Barry K."/>
            <person name="Bills G."/>
            <person name="Bluhm B."/>
            <person name="Cannon C."/>
            <person name="Castanera R."/>
            <person name="Culley D."/>
            <person name="Daum C."/>
            <person name="Ezra D."/>
            <person name="Gonzalez J."/>
            <person name="Henrissat B."/>
            <person name="Kuo A."/>
            <person name="Liang C."/>
            <person name="Lipzen A."/>
            <person name="Lutzoni F."/>
            <person name="Magnuson J."/>
            <person name="Mondo S."/>
            <person name="Nolan M."/>
            <person name="Ohm R."/>
            <person name="Pangilinan J."/>
            <person name="Park H.-J."/>
            <person name="Ramirez L."/>
            <person name="Alfaro M."/>
            <person name="Sun H."/>
            <person name="Tritt A."/>
            <person name="Yoshinaga Y."/>
            <person name="Zwiers L.-H."/>
            <person name="Turgeon B."/>
            <person name="Goodwin S."/>
            <person name="Spatafora J."/>
            <person name="Crous P."/>
            <person name="Grigoriev I."/>
        </authorList>
    </citation>
    <scope>NUCLEOTIDE SEQUENCE</scope>
    <source>
        <strain evidence="3">CBS 675.92</strain>
    </source>
</reference>
<organism evidence="3 4">
    <name type="scientific">Byssothecium circinans</name>
    <dbReference type="NCBI Taxonomy" id="147558"/>
    <lineage>
        <taxon>Eukaryota</taxon>
        <taxon>Fungi</taxon>
        <taxon>Dikarya</taxon>
        <taxon>Ascomycota</taxon>
        <taxon>Pezizomycotina</taxon>
        <taxon>Dothideomycetes</taxon>
        <taxon>Pleosporomycetidae</taxon>
        <taxon>Pleosporales</taxon>
        <taxon>Massarineae</taxon>
        <taxon>Massarinaceae</taxon>
        <taxon>Byssothecium</taxon>
    </lineage>
</organism>
<accession>A0A6A5T7H4</accession>
<proteinExistence type="predicted"/>
<keyword evidence="2" id="KW-0812">Transmembrane</keyword>
<feature type="transmembrane region" description="Helical" evidence="2">
    <location>
        <begin position="20"/>
        <end position="46"/>
    </location>
</feature>
<dbReference type="SUPFAM" id="SSF101447">
    <property type="entry name" value="Formin homology 2 domain (FH2 domain)"/>
    <property type="match status" value="1"/>
</dbReference>
<keyword evidence="2" id="KW-1133">Transmembrane helix</keyword>
<dbReference type="Proteomes" id="UP000800035">
    <property type="component" value="Unassembled WGS sequence"/>
</dbReference>
<feature type="compositionally biased region" description="Pro residues" evidence="1">
    <location>
        <begin position="64"/>
        <end position="80"/>
    </location>
</feature>